<feature type="transmembrane region" description="Helical" evidence="9">
    <location>
        <begin position="889"/>
        <end position="910"/>
    </location>
</feature>
<keyword evidence="3 9" id="KW-1003">Cell membrane</keyword>
<feature type="transmembrane region" description="Helical" evidence="9">
    <location>
        <begin position="855"/>
        <end position="877"/>
    </location>
</feature>
<dbReference type="Pfam" id="PF07549">
    <property type="entry name" value="Sec_GG"/>
    <property type="match status" value="2"/>
</dbReference>
<feature type="transmembrane region" description="Helical" evidence="9">
    <location>
        <begin position="530"/>
        <end position="550"/>
    </location>
</feature>
<dbReference type="InterPro" id="IPR022645">
    <property type="entry name" value="SecD/SecF_bac"/>
</dbReference>
<protein>
    <recommendedName>
        <fullName evidence="9 10">Multifunctional fusion protein</fullName>
    </recommendedName>
    <domain>
        <recommendedName>
            <fullName evidence="9">Protein translocase subunit SecD</fullName>
        </recommendedName>
    </domain>
    <domain>
        <recommendedName>
            <fullName evidence="10">Protein-export membrane protein SecF</fullName>
        </recommendedName>
    </domain>
</protein>
<evidence type="ECO:0000256" key="10">
    <source>
        <dbReference type="HAMAP-Rule" id="MF_01464"/>
    </source>
</evidence>
<comment type="similarity">
    <text evidence="9">Belongs to the SecD/SecF family. SecD subfamily.</text>
</comment>
<evidence type="ECO:0000256" key="2">
    <source>
        <dbReference type="ARBA" id="ARBA00022448"/>
    </source>
</evidence>
<evidence type="ECO:0000256" key="9">
    <source>
        <dbReference type="HAMAP-Rule" id="MF_01463"/>
    </source>
</evidence>
<keyword evidence="7 9" id="KW-0811">Translocation</keyword>
<dbReference type="GO" id="GO:0006605">
    <property type="term" value="P:protein targeting"/>
    <property type="evidence" value="ECO:0007669"/>
    <property type="project" value="UniProtKB-UniRule"/>
</dbReference>
<dbReference type="GO" id="GO:0015450">
    <property type="term" value="F:protein-transporting ATPase activity"/>
    <property type="evidence" value="ECO:0007669"/>
    <property type="project" value="InterPro"/>
</dbReference>
<feature type="transmembrane region" description="Helical" evidence="9">
    <location>
        <begin position="687"/>
        <end position="704"/>
    </location>
</feature>
<dbReference type="Pfam" id="PF02355">
    <property type="entry name" value="SecD_SecF_C"/>
    <property type="match status" value="2"/>
</dbReference>
<dbReference type="AlphaFoldDB" id="E0Y0L6"/>
<feature type="domain" description="Protein translocase subunit SecDF P1" evidence="12">
    <location>
        <begin position="185"/>
        <end position="241"/>
    </location>
</feature>
<dbReference type="GO" id="GO:0065002">
    <property type="term" value="P:intracellular protein transmembrane transport"/>
    <property type="evidence" value="ECO:0007669"/>
    <property type="project" value="UniProtKB-UniRule"/>
</dbReference>
<evidence type="ECO:0000313" key="14">
    <source>
        <dbReference type="EMBL" id="ADI20207.1"/>
    </source>
</evidence>
<evidence type="ECO:0000256" key="3">
    <source>
        <dbReference type="ARBA" id="ARBA00022475"/>
    </source>
</evidence>
<dbReference type="InterPro" id="IPR048634">
    <property type="entry name" value="SecD_SecF_C"/>
</dbReference>
<comment type="subunit">
    <text evidence="10">Forms a complex with SecD. Part of the essential Sec protein translocation apparatus which comprises SecA, SecYEG and auxiliary proteins SecDF. Other proteins may also be involved.</text>
</comment>
<keyword evidence="8 9" id="KW-0472">Membrane</keyword>
<dbReference type="EMBL" id="GU474939">
    <property type="protein sequence ID" value="ADI20207.1"/>
    <property type="molecule type" value="Genomic_DNA"/>
</dbReference>
<dbReference type="PRINTS" id="PR01755">
    <property type="entry name" value="SECFTRNLCASE"/>
</dbReference>
<dbReference type="FunFam" id="1.20.1640.10:FF:000004">
    <property type="entry name" value="Protein translocase subunit SecD"/>
    <property type="match status" value="1"/>
</dbReference>
<evidence type="ECO:0000256" key="6">
    <source>
        <dbReference type="ARBA" id="ARBA00022989"/>
    </source>
</evidence>
<dbReference type="PANTHER" id="PTHR30081">
    <property type="entry name" value="PROTEIN-EXPORT MEMBRANE PROTEIN SEC"/>
    <property type="match status" value="1"/>
</dbReference>
<dbReference type="Gene3D" id="3.30.1360.200">
    <property type="match status" value="1"/>
</dbReference>
<comment type="similarity">
    <text evidence="10">Belongs to the SecD/SecF family. SecF subfamily.</text>
</comment>
<feature type="transmembrane region" description="Helical" evidence="9">
    <location>
        <begin position="940"/>
        <end position="958"/>
    </location>
</feature>
<dbReference type="Pfam" id="PF21760">
    <property type="entry name" value="SecD_1st"/>
    <property type="match status" value="1"/>
</dbReference>
<accession>E0Y0L6</accession>
<evidence type="ECO:0000256" key="5">
    <source>
        <dbReference type="ARBA" id="ARBA00022927"/>
    </source>
</evidence>
<feature type="transmembrane region" description="Helical" evidence="9">
    <location>
        <begin position="556"/>
        <end position="577"/>
    </location>
</feature>
<comment type="caution">
    <text evidence="9">Lacks conserved residue(s) required for the propagation of feature annotation.</text>
</comment>
<gene>
    <name evidence="9" type="primary">secD</name>
    <name evidence="10" type="synonym">secF</name>
</gene>
<evidence type="ECO:0000256" key="8">
    <source>
        <dbReference type="ARBA" id="ARBA00023136"/>
    </source>
</evidence>
<evidence type="ECO:0000259" key="13">
    <source>
        <dbReference type="Pfam" id="PF22599"/>
    </source>
</evidence>
<evidence type="ECO:0000259" key="12">
    <source>
        <dbReference type="Pfam" id="PF21760"/>
    </source>
</evidence>
<feature type="transmembrane region" description="Helical" evidence="9">
    <location>
        <begin position="964"/>
        <end position="988"/>
    </location>
</feature>
<dbReference type="Gene3D" id="1.20.1640.10">
    <property type="entry name" value="Multidrug efflux transporter AcrB transmembrane domain"/>
    <property type="match status" value="2"/>
</dbReference>
<name>E0Y0L6_9SPHI</name>
<dbReference type="InterPro" id="IPR048631">
    <property type="entry name" value="SecD_1st"/>
</dbReference>
<evidence type="ECO:0000256" key="7">
    <source>
        <dbReference type="ARBA" id="ARBA00023010"/>
    </source>
</evidence>
<feature type="domain" description="Protein export membrane protein SecD/SecF C-terminal" evidence="11">
    <location>
        <begin position="814"/>
        <end position="989"/>
    </location>
</feature>
<dbReference type="InterPro" id="IPR054384">
    <property type="entry name" value="SecDF_P1_head"/>
</dbReference>
<reference evidence="14" key="1">
    <citation type="journal article" date="2011" name="Environ. Microbiol.">
        <title>Time-series analyses of Monterey Bay coastal microbial picoplankton using a 'genome proxy' microarray.</title>
        <authorList>
            <person name="Rich V.I."/>
            <person name="Pham V.D."/>
            <person name="Eppley J."/>
            <person name="Shi Y."/>
            <person name="DeLong E.F."/>
        </authorList>
    </citation>
    <scope>NUCLEOTIDE SEQUENCE</scope>
</reference>
<feature type="domain" description="Protein export membrane protein SecD/SecF C-terminal" evidence="11">
    <location>
        <begin position="485"/>
        <end position="650"/>
    </location>
</feature>
<dbReference type="NCBIfam" id="TIGR00966">
    <property type="entry name" value="transloc_SecF"/>
    <property type="match status" value="1"/>
</dbReference>
<keyword evidence="5 9" id="KW-0653">Protein transport</keyword>
<dbReference type="InterPro" id="IPR022813">
    <property type="entry name" value="SecD/SecF_arch_bac"/>
</dbReference>
<dbReference type="InterPro" id="IPR022646">
    <property type="entry name" value="SecD/SecF_CS"/>
</dbReference>
<keyword evidence="2 9" id="KW-0813">Transport</keyword>
<dbReference type="HAMAP" id="MF_01464_B">
    <property type="entry name" value="SecF_B"/>
    <property type="match status" value="1"/>
</dbReference>
<dbReference type="InterPro" id="IPR055344">
    <property type="entry name" value="SecD_SecF_C_bact"/>
</dbReference>
<comment type="subunit">
    <text evidence="9">Forms a complex with SecF. Part of the essential Sec protein translocation apparatus which comprises SecA, SecYEG and auxiliary proteins SecDF. Other proteins may also be involved.</text>
</comment>
<dbReference type="InterPro" id="IPR005791">
    <property type="entry name" value="SecD"/>
</dbReference>
<dbReference type="HAMAP" id="MF_01463_B">
    <property type="entry name" value="SecD_B"/>
    <property type="match status" value="1"/>
</dbReference>
<evidence type="ECO:0000256" key="1">
    <source>
        <dbReference type="ARBA" id="ARBA00004651"/>
    </source>
</evidence>
<feature type="domain" description="SecDF P1 head subdomain" evidence="13">
    <location>
        <begin position="384"/>
        <end position="484"/>
    </location>
</feature>
<keyword evidence="4 9" id="KW-0812">Transmembrane</keyword>
<organism evidence="14">
    <name type="scientific">uncultured Sphingobacterium sp. EB080_L08E11</name>
    <dbReference type="NCBI Taxonomy" id="710992"/>
    <lineage>
        <taxon>Bacteria</taxon>
        <taxon>Pseudomonadati</taxon>
        <taxon>Bacteroidota</taxon>
        <taxon>Sphingobacteriia</taxon>
        <taxon>Sphingobacteriales</taxon>
        <taxon>Sphingobacteriaceae</taxon>
        <taxon>Sphingobacterium</taxon>
        <taxon>environmental samples</taxon>
    </lineage>
</organism>
<dbReference type="NCBIfam" id="TIGR00916">
    <property type="entry name" value="2A0604s01"/>
    <property type="match status" value="2"/>
</dbReference>
<feature type="transmembrane region" description="Helical" evidence="9">
    <location>
        <begin position="629"/>
        <end position="653"/>
    </location>
</feature>
<evidence type="ECO:0000259" key="11">
    <source>
        <dbReference type="Pfam" id="PF02355"/>
    </source>
</evidence>
<proteinExistence type="inferred from homology"/>
<dbReference type="Pfam" id="PF22599">
    <property type="entry name" value="SecDF_P1_head"/>
    <property type="match status" value="1"/>
</dbReference>
<dbReference type="PANTHER" id="PTHR30081:SF1">
    <property type="entry name" value="PROTEIN TRANSLOCASE SUBUNIT SECD"/>
    <property type="match status" value="1"/>
</dbReference>
<sequence>MQNKGLITVFAIALGLASLYQLSFTWVANNVASDAESFAAGDANVKSAYLDSMMSQEVYPVLGFTYGEVKKKEMNLGLDLKGGMNVILEVSVKDVLKGLVANAQDPRFIQAIANTDEAQSQGQNNYLNTFFAEFDKISAETGGGLLLSDASLFGTPEMTGKVGFNAANDAVQAEIRRDVEAAIANVFTVLRARIDQFGVVQPNIQRLEGTGRILVELPGVKDPARVQKLLQSTAELQFWNMYEGAEVLPFLVSANDKLRDLVEGEKATTETVEEAPDFSDFAIEDAEVPADSSATDSSDVLSTNNPLFEVFRPMVSETGMAMQGPRVGYSLIRDTAKVNAFLARPEIVQMMNQELRNAKFLWSSKPEPNSDIITLLAIKGNRENTPELDGGVIVDARPDLDEYNRNIVTMAMNGTGAQKWQRLTAEAAAQTPKRSVAVVLDNYVYSYPQVQNEIAGGRTQITGNFSAEESADLANILRAGKLDAPARIIQSDVVGPSLGKEAISASINSFAIALALVLLYMYFYYSGAGLVANMALLINMFLIFGILASLRAVLTLPGMAGIVLTIGMAVDANVLIFERIREEMRLGKGLRAAIVDGYKNSNSAIIDANVTTFLTGIILFAFGTGPIRGFATTLMIGILTSLFTALFISRIVFERRLAGKKDIKFSTKTTKNWYTNMSFDFLKKRKVAYGISTVVIAIGLFSLFTKGLNLGVDFVGGRSFQVRFDQPVEVSDVAESLSNAFVDEEGNSYTPVVKTLGDANQVIITTSYRIGETGPTIDEDIQSKLYVGVADFFAEELPLEYFFTDETEDAIGLVGSRVVGPTIADDIKSGAVYSIIFSLIVVFLYILIRFRKWQFSLGAVVALLHDVLFVMGVFSLADGFLPFQLEVDQAFIAAILTVIGYSLNDTVVVFDRIRENMGSRGKQNGVSINKSLNQTLSRTFNTSLTTFFVLLVIFLFGGEVIRGFMFALLLGVLVGTYSSLFIATPVMFDASDKES</sequence>
<dbReference type="SUPFAM" id="SSF82866">
    <property type="entry name" value="Multidrug efflux transporter AcrB transmembrane domain"/>
    <property type="match status" value="2"/>
</dbReference>
<feature type="transmembrane region" description="Helical" evidence="9">
    <location>
        <begin position="830"/>
        <end position="848"/>
    </location>
</feature>
<keyword evidence="6 9" id="KW-1133">Transmembrane helix</keyword>
<feature type="transmembrane region" description="Helical" evidence="9">
    <location>
        <begin position="604"/>
        <end position="623"/>
    </location>
</feature>
<comment type="function">
    <text evidence="9">Part of the Sec protein translocase complex. Interacts with the SecYEG preprotein conducting channel. SecDF uses the proton motive force (PMF) to complete protein translocation after the ATP-dependent function of SecA.</text>
</comment>
<dbReference type="NCBIfam" id="NF009585">
    <property type="entry name" value="PRK13024.1-5"/>
    <property type="match status" value="1"/>
</dbReference>
<feature type="transmembrane region" description="Helical" evidence="9">
    <location>
        <begin position="502"/>
        <end position="523"/>
    </location>
</feature>
<dbReference type="GO" id="GO:0005886">
    <property type="term" value="C:plasma membrane"/>
    <property type="evidence" value="ECO:0007669"/>
    <property type="project" value="UniProtKB-SubCell"/>
</dbReference>
<evidence type="ECO:0000256" key="4">
    <source>
        <dbReference type="ARBA" id="ARBA00022692"/>
    </source>
</evidence>
<dbReference type="InterPro" id="IPR005665">
    <property type="entry name" value="SecF_bac"/>
</dbReference>
<dbReference type="Gene3D" id="3.30.70.3220">
    <property type="match status" value="1"/>
</dbReference>
<comment type="subcellular location">
    <subcellularLocation>
        <location evidence="1 9">Cell membrane</location>
        <topology evidence="1 9">Multi-pass membrane protein</topology>
    </subcellularLocation>
</comment>
<dbReference type="GO" id="GO:0043952">
    <property type="term" value="P:protein transport by the Sec complex"/>
    <property type="evidence" value="ECO:0007669"/>
    <property type="project" value="UniProtKB-UniRule"/>
</dbReference>
<dbReference type="NCBIfam" id="TIGR01129">
    <property type="entry name" value="secD"/>
    <property type="match status" value="1"/>
</dbReference>